<accession>A0A146KXD9</accession>
<gene>
    <name evidence="2" type="ORF">g.89184</name>
</gene>
<dbReference type="EMBL" id="GDHC01017495">
    <property type="protein sequence ID" value="JAQ01134.1"/>
    <property type="molecule type" value="Transcribed_RNA"/>
</dbReference>
<dbReference type="AlphaFoldDB" id="A0A146KXD9"/>
<feature type="non-terminal residue" evidence="2">
    <location>
        <position position="1"/>
    </location>
</feature>
<reference evidence="2" key="1">
    <citation type="journal article" date="2016" name="Gigascience">
        <title>De novo construction of an expanded transcriptome assembly for the western tarnished plant bug, Lygus hesperus.</title>
        <authorList>
            <person name="Tassone E.E."/>
            <person name="Geib S.M."/>
            <person name="Hall B."/>
            <person name="Fabrick J.A."/>
            <person name="Brent C.S."/>
            <person name="Hull J.J."/>
        </authorList>
    </citation>
    <scope>NUCLEOTIDE SEQUENCE</scope>
</reference>
<feature type="non-terminal residue" evidence="2">
    <location>
        <position position="519"/>
    </location>
</feature>
<name>A0A146KXD9_LYGHE</name>
<sequence>ESNLQDAEFKLSANEKKALDLETKIAVVNETLLEKINVIQDFEAKQAGQNENLSLIAELERAVSSLTTELGETKMAWEEATKSSNAEIHQLKASRQMADEQFSKELTEKEDQLSTAERKVSILEREIGSLNENVVDEVELRTSLQMLEERLAKVLSEKEELEKNLEDVSEHLLAAEKNEQEIGLLNDEIKTSLKIVEEQLAKELDKNDELQKNFEDVTDRLIRTENHVAELEKKVLDQKNCIHNTEMTRNEHLDRIVNLEHSLEDTRSSWSMLIFSSSAEIDQLKRSLKTVEVEMAKGLAEKTELENDLRDAELKLSTYDERVALLETEIAARNETLLEKISSLRDLEAREVCQNEHRSRMTELEQAVNSLSTALDEAKKGWDESIKMSNAEINQLKASLKAAEEQLVNGEAEKEILENISKGVTSQLSVAMKAISDLERELSDKEQALAVNNEYSSKLEARVTDYDECLTHNKELQNSYNDLAMSLHSTRENWIALIESSKVEINRLTVLCRSLSYQL</sequence>
<feature type="coiled-coil region" evidence="1">
    <location>
        <begin position="56"/>
        <end position="234"/>
    </location>
</feature>
<feature type="coiled-coil region" evidence="1">
    <location>
        <begin position="281"/>
        <end position="329"/>
    </location>
</feature>
<feature type="coiled-coil region" evidence="1">
    <location>
        <begin position="361"/>
        <end position="448"/>
    </location>
</feature>
<evidence type="ECO:0000313" key="2">
    <source>
        <dbReference type="EMBL" id="JAQ01134.1"/>
    </source>
</evidence>
<protein>
    <submittedName>
        <fullName evidence="2">Uncharacterized protein</fullName>
    </submittedName>
</protein>
<evidence type="ECO:0000256" key="1">
    <source>
        <dbReference type="SAM" id="Coils"/>
    </source>
</evidence>
<proteinExistence type="predicted"/>
<organism evidence="2">
    <name type="scientific">Lygus hesperus</name>
    <name type="common">Western plant bug</name>
    <dbReference type="NCBI Taxonomy" id="30085"/>
    <lineage>
        <taxon>Eukaryota</taxon>
        <taxon>Metazoa</taxon>
        <taxon>Ecdysozoa</taxon>
        <taxon>Arthropoda</taxon>
        <taxon>Hexapoda</taxon>
        <taxon>Insecta</taxon>
        <taxon>Pterygota</taxon>
        <taxon>Neoptera</taxon>
        <taxon>Paraneoptera</taxon>
        <taxon>Hemiptera</taxon>
        <taxon>Heteroptera</taxon>
        <taxon>Panheteroptera</taxon>
        <taxon>Cimicomorpha</taxon>
        <taxon>Miridae</taxon>
        <taxon>Mirini</taxon>
        <taxon>Lygus</taxon>
    </lineage>
</organism>
<keyword evidence="1" id="KW-0175">Coiled coil</keyword>